<feature type="transmembrane region" description="Helical" evidence="2">
    <location>
        <begin position="109"/>
        <end position="129"/>
    </location>
</feature>
<organism evidence="4 5">
    <name type="scientific">Ruminococcus flavefaciens</name>
    <dbReference type="NCBI Taxonomy" id="1265"/>
    <lineage>
        <taxon>Bacteria</taxon>
        <taxon>Bacillati</taxon>
        <taxon>Bacillota</taxon>
        <taxon>Clostridia</taxon>
        <taxon>Eubacteriales</taxon>
        <taxon>Oscillospiraceae</taxon>
        <taxon>Ruminococcus</taxon>
    </lineage>
</organism>
<feature type="transmembrane region" description="Helical" evidence="2">
    <location>
        <begin position="175"/>
        <end position="196"/>
    </location>
</feature>
<evidence type="ECO:0000313" key="5">
    <source>
        <dbReference type="Proteomes" id="UP000183190"/>
    </source>
</evidence>
<dbReference type="SMART" id="SM00530">
    <property type="entry name" value="HTH_XRE"/>
    <property type="match status" value="1"/>
</dbReference>
<dbReference type="PANTHER" id="PTHR46558">
    <property type="entry name" value="TRACRIPTIONAL REGULATORY PROTEIN-RELATED-RELATED"/>
    <property type="match status" value="1"/>
</dbReference>
<evidence type="ECO:0000259" key="3">
    <source>
        <dbReference type="PROSITE" id="PS50943"/>
    </source>
</evidence>
<reference evidence="4 5" key="1">
    <citation type="submission" date="2016-10" db="EMBL/GenBank/DDBJ databases">
        <authorList>
            <person name="de Groot N.N."/>
        </authorList>
    </citation>
    <scope>NUCLEOTIDE SEQUENCE [LARGE SCALE GENOMIC DNA]</scope>
    <source>
        <strain evidence="4 5">YAD2003</strain>
    </source>
</reference>
<keyword evidence="2" id="KW-1133">Transmembrane helix</keyword>
<dbReference type="Gene3D" id="1.10.260.40">
    <property type="entry name" value="lambda repressor-like DNA-binding domains"/>
    <property type="match status" value="1"/>
</dbReference>
<dbReference type="PANTHER" id="PTHR46558:SF15">
    <property type="entry name" value="HELIX-TURN-HELIX DOMAIN PROTEIN"/>
    <property type="match status" value="1"/>
</dbReference>
<dbReference type="PROSITE" id="PS50943">
    <property type="entry name" value="HTH_CROC1"/>
    <property type="match status" value="1"/>
</dbReference>
<keyword evidence="2" id="KW-0812">Transmembrane</keyword>
<dbReference type="CDD" id="cd00093">
    <property type="entry name" value="HTH_XRE"/>
    <property type="match status" value="1"/>
</dbReference>
<keyword evidence="2" id="KW-0472">Membrane</keyword>
<feature type="transmembrane region" description="Helical" evidence="2">
    <location>
        <begin position="84"/>
        <end position="103"/>
    </location>
</feature>
<dbReference type="Proteomes" id="UP000183190">
    <property type="component" value="Unassembled WGS sequence"/>
</dbReference>
<gene>
    <name evidence="4" type="ORF">SAMN02910265_00468</name>
</gene>
<dbReference type="InterPro" id="IPR010982">
    <property type="entry name" value="Lambda_DNA-bd_dom_sf"/>
</dbReference>
<proteinExistence type="predicted"/>
<dbReference type="AlphaFoldDB" id="A0A1H6I3U9"/>
<dbReference type="EMBL" id="FNWV01000001">
    <property type="protein sequence ID" value="SEH40959.1"/>
    <property type="molecule type" value="Genomic_DNA"/>
</dbReference>
<dbReference type="GO" id="GO:0003677">
    <property type="term" value="F:DNA binding"/>
    <property type="evidence" value="ECO:0007669"/>
    <property type="project" value="UniProtKB-KW"/>
</dbReference>
<dbReference type="Pfam" id="PF01381">
    <property type="entry name" value="HTH_3"/>
    <property type="match status" value="1"/>
</dbReference>
<dbReference type="SUPFAM" id="SSF47413">
    <property type="entry name" value="lambda repressor-like DNA-binding domains"/>
    <property type="match status" value="1"/>
</dbReference>
<dbReference type="OrthoDB" id="9801008at2"/>
<sequence>MELHERIKKLRNEKGWSQEMLAERAYVSRQTVSNWETDKCYPDVRSLIILADIFGVSLDELIKGDVDTMKETITKNDGKMLKKLEYLALFEMLVLMFGVTLLVDWGGEIGRLIGLFLAGALTAAIFMTFHKMEQIKKDNDVQTYREVIAFMKGESLDDIEKAKELEKRGAEKKKILIFLICYVLSGAILALICHYLL</sequence>
<dbReference type="InterPro" id="IPR001387">
    <property type="entry name" value="Cro/C1-type_HTH"/>
</dbReference>
<protein>
    <submittedName>
        <fullName evidence="4">DNA-binding transcriptional regulator, XRE-family HTH domain</fullName>
    </submittedName>
</protein>
<dbReference type="RefSeq" id="WP_074714278.1">
    <property type="nucleotide sequence ID" value="NZ_FNWV01000001.1"/>
</dbReference>
<evidence type="ECO:0000256" key="1">
    <source>
        <dbReference type="ARBA" id="ARBA00023125"/>
    </source>
</evidence>
<keyword evidence="1 4" id="KW-0238">DNA-binding</keyword>
<evidence type="ECO:0000256" key="2">
    <source>
        <dbReference type="SAM" id="Phobius"/>
    </source>
</evidence>
<name>A0A1H6I3U9_RUMFL</name>
<feature type="domain" description="HTH cro/C1-type" evidence="3">
    <location>
        <begin position="7"/>
        <end position="61"/>
    </location>
</feature>
<accession>A0A1H6I3U9</accession>
<evidence type="ECO:0000313" key="4">
    <source>
        <dbReference type="EMBL" id="SEH40959.1"/>
    </source>
</evidence>